<comment type="caution">
    <text evidence="1">The sequence shown here is derived from an EMBL/GenBank/DDBJ whole genome shotgun (WGS) entry which is preliminary data.</text>
</comment>
<evidence type="ECO:0000313" key="1">
    <source>
        <dbReference type="EMBL" id="SEK09186.1"/>
    </source>
</evidence>
<sequence length="91" mass="10016">MAFAKPSPNPINNRRLPAAAHYKATKNCIAPRPAFIPYRFFAPIARSTSASHRKTKHQNGGARIMIQIVRAGVGCNYTSLTLAVVGIRHKF</sequence>
<dbReference type="EMBL" id="FNZM01000017">
    <property type="protein sequence ID" value="SEK09186.1"/>
    <property type="molecule type" value="Genomic_DNA"/>
</dbReference>
<reference evidence="1 2" key="1">
    <citation type="submission" date="2016-10" db="EMBL/GenBank/DDBJ databases">
        <authorList>
            <person name="Varghese N."/>
            <person name="Submissions S."/>
        </authorList>
    </citation>
    <scope>NUCLEOTIDE SEQUENCE [LARGE SCALE GENOMIC DNA]</scope>
    <source>
        <strain evidence="1 2">LMG 22274</strain>
    </source>
</reference>
<dbReference type="RefSeq" id="WP_124260842.1">
    <property type="nucleotide sequence ID" value="NZ_CADFGN010000003.1"/>
</dbReference>
<organism evidence="1 2">
    <name type="scientific">Paraburkholderia tropica</name>
    <dbReference type="NCBI Taxonomy" id="92647"/>
    <lineage>
        <taxon>Bacteria</taxon>
        <taxon>Pseudomonadati</taxon>
        <taxon>Pseudomonadota</taxon>
        <taxon>Betaproteobacteria</taxon>
        <taxon>Burkholderiales</taxon>
        <taxon>Burkholderiaceae</taxon>
        <taxon>Paraburkholderia</taxon>
    </lineage>
</organism>
<accession>A0AAQ1JWU9</accession>
<evidence type="ECO:0000313" key="2">
    <source>
        <dbReference type="Proteomes" id="UP000183529"/>
    </source>
</evidence>
<name>A0AAQ1JWU9_9BURK</name>
<proteinExistence type="predicted"/>
<dbReference type="AlphaFoldDB" id="A0AAQ1JWU9"/>
<gene>
    <name evidence="1" type="ORF">SAMN05216550_117130</name>
</gene>
<dbReference type="Proteomes" id="UP000183529">
    <property type="component" value="Unassembled WGS sequence"/>
</dbReference>
<protein>
    <submittedName>
        <fullName evidence="1">Uncharacterized protein</fullName>
    </submittedName>
</protein>